<dbReference type="Gene3D" id="3.40.50.720">
    <property type="entry name" value="NAD(P)-binding Rossmann-like Domain"/>
    <property type="match status" value="1"/>
</dbReference>
<dbReference type="InterPro" id="IPR051783">
    <property type="entry name" value="NAD(P)-dependent_oxidoreduct"/>
</dbReference>
<protein>
    <submittedName>
        <fullName evidence="3">SDR family oxidoreductase</fullName>
    </submittedName>
</protein>
<feature type="region of interest" description="Disordered" evidence="1">
    <location>
        <begin position="124"/>
        <end position="146"/>
    </location>
</feature>
<dbReference type="InterPro" id="IPR036291">
    <property type="entry name" value="NAD(P)-bd_dom_sf"/>
</dbReference>
<gene>
    <name evidence="3" type="ORF">HG542_25630</name>
</gene>
<name>A0A7Y7B8Y1_STRMO</name>
<dbReference type="GO" id="GO:0005737">
    <property type="term" value="C:cytoplasm"/>
    <property type="evidence" value="ECO:0007669"/>
    <property type="project" value="TreeGrafter"/>
</dbReference>
<dbReference type="EMBL" id="JABBXF010000069">
    <property type="protein sequence ID" value="NVK81009.1"/>
    <property type="molecule type" value="Genomic_DNA"/>
</dbReference>
<feature type="domain" description="NAD-dependent epimerase/dehydratase" evidence="2">
    <location>
        <begin position="3"/>
        <end position="73"/>
    </location>
</feature>
<evidence type="ECO:0000313" key="3">
    <source>
        <dbReference type="EMBL" id="NVK81009.1"/>
    </source>
</evidence>
<dbReference type="PANTHER" id="PTHR48079">
    <property type="entry name" value="PROTEIN YEEZ"/>
    <property type="match status" value="1"/>
</dbReference>
<dbReference type="AlphaFoldDB" id="A0A7Y7B8Y1"/>
<comment type="caution">
    <text evidence="3">The sequence shown here is derived from an EMBL/GenBank/DDBJ whole genome shotgun (WGS) entry which is preliminary data.</text>
</comment>
<accession>A0A7Y7B8Y1</accession>
<dbReference type="InterPro" id="IPR001509">
    <property type="entry name" value="Epimerase_deHydtase"/>
</dbReference>
<evidence type="ECO:0000259" key="2">
    <source>
        <dbReference type="Pfam" id="PF01370"/>
    </source>
</evidence>
<organism evidence="3 4">
    <name type="scientific">Streptomyces morookaense</name>
    <name type="common">Streptoverticillium morookaense</name>
    <dbReference type="NCBI Taxonomy" id="1970"/>
    <lineage>
        <taxon>Bacteria</taxon>
        <taxon>Bacillati</taxon>
        <taxon>Actinomycetota</taxon>
        <taxon>Actinomycetes</taxon>
        <taxon>Kitasatosporales</taxon>
        <taxon>Streptomycetaceae</taxon>
        <taxon>Streptomyces</taxon>
    </lineage>
</organism>
<proteinExistence type="predicted"/>
<dbReference type="PANTHER" id="PTHR48079:SF6">
    <property type="entry name" value="NAD(P)-BINDING DOMAIN-CONTAINING PROTEIN-RELATED"/>
    <property type="match status" value="1"/>
</dbReference>
<dbReference type="Proteomes" id="UP000587462">
    <property type="component" value="Unassembled WGS sequence"/>
</dbReference>
<dbReference type="RefSeq" id="WP_171085389.1">
    <property type="nucleotide sequence ID" value="NZ_BNBU01000001.1"/>
</dbReference>
<dbReference type="GO" id="GO:0004029">
    <property type="term" value="F:aldehyde dehydrogenase (NAD+) activity"/>
    <property type="evidence" value="ECO:0007669"/>
    <property type="project" value="TreeGrafter"/>
</dbReference>
<dbReference type="CDD" id="cd05262">
    <property type="entry name" value="SDR_a7"/>
    <property type="match status" value="1"/>
</dbReference>
<dbReference type="SUPFAM" id="SSF51735">
    <property type="entry name" value="NAD(P)-binding Rossmann-fold domains"/>
    <property type="match status" value="1"/>
</dbReference>
<dbReference type="Pfam" id="PF01370">
    <property type="entry name" value="Epimerase"/>
    <property type="match status" value="1"/>
</dbReference>
<sequence>MRVFVTGASGWIGSAVVPELIGAGHQVVGLARSDAAAAALTAAGAEVHHGTLDDLDGLRKAAAASDGVIHLAFKHDLAFSGDFGGAVQADRRAVEAFGDVLAGSDRPFVLASGLAGLVRGRVSTEQDGHDIGPNDTTQPGAGPEGRHATAELALSLASRGIRSSVLRLAPTVHGAGDHGFMATLVGIAREKGVSGSVGEGNARWPAVHRLDAARLFRLALEKAPAGSTLHAAADEGVPLRIVAEVIGRHLGLPVVSVAPEQAGEHFGWLGDFLTLDCPASSTLTRELLGWQPTHPGLLDDLEEGHYFQAAAV</sequence>
<evidence type="ECO:0000256" key="1">
    <source>
        <dbReference type="SAM" id="MobiDB-lite"/>
    </source>
</evidence>
<keyword evidence="4" id="KW-1185">Reference proteome</keyword>
<evidence type="ECO:0000313" key="4">
    <source>
        <dbReference type="Proteomes" id="UP000587462"/>
    </source>
</evidence>
<reference evidence="3 4" key="1">
    <citation type="submission" date="2020-04" db="EMBL/GenBank/DDBJ databases">
        <title>Draft Genome Sequence of Streptomyces morookaense DSM 40503, an 8-azaguanine-producing strain.</title>
        <authorList>
            <person name="Qi J."/>
            <person name="Gao J.-M."/>
        </authorList>
    </citation>
    <scope>NUCLEOTIDE SEQUENCE [LARGE SCALE GENOMIC DNA]</scope>
    <source>
        <strain evidence="3 4">DSM 40503</strain>
    </source>
</reference>